<gene>
    <name evidence="2" type="ORF">A2892_01715</name>
</gene>
<protein>
    <submittedName>
        <fullName evidence="2">Uncharacterized protein</fullName>
    </submittedName>
</protein>
<evidence type="ECO:0000313" key="2">
    <source>
        <dbReference type="EMBL" id="OGM60741.1"/>
    </source>
</evidence>
<sequence length="77" mass="9260">MLRKKKKKSQKNNFDLIYFVLVIPFFMIFAVLALLFLNKLAKNNRYICKYLGNIWLEGSPNDETIRRGCFSYQKLYE</sequence>
<keyword evidence="1" id="KW-0812">Transmembrane</keyword>
<dbReference type="EMBL" id="MGHD01000003">
    <property type="protein sequence ID" value="OGM60741.1"/>
    <property type="molecule type" value="Genomic_DNA"/>
</dbReference>
<comment type="caution">
    <text evidence="2">The sequence shown here is derived from an EMBL/GenBank/DDBJ whole genome shotgun (WGS) entry which is preliminary data.</text>
</comment>
<keyword evidence="1" id="KW-1133">Transmembrane helix</keyword>
<dbReference type="AlphaFoldDB" id="A0A1F8B9M2"/>
<evidence type="ECO:0000313" key="3">
    <source>
        <dbReference type="Proteomes" id="UP000176404"/>
    </source>
</evidence>
<reference evidence="2 3" key="1">
    <citation type="journal article" date="2016" name="Nat. Commun.">
        <title>Thousands of microbial genomes shed light on interconnected biogeochemical processes in an aquifer system.</title>
        <authorList>
            <person name="Anantharaman K."/>
            <person name="Brown C.T."/>
            <person name="Hug L.A."/>
            <person name="Sharon I."/>
            <person name="Castelle C.J."/>
            <person name="Probst A.J."/>
            <person name="Thomas B.C."/>
            <person name="Singh A."/>
            <person name="Wilkins M.J."/>
            <person name="Karaoz U."/>
            <person name="Brodie E.L."/>
            <person name="Williams K.H."/>
            <person name="Hubbard S.S."/>
            <person name="Banfield J.F."/>
        </authorList>
    </citation>
    <scope>NUCLEOTIDE SEQUENCE [LARGE SCALE GENOMIC DNA]</scope>
</reference>
<dbReference type="STRING" id="1802517.A2892_01715"/>
<evidence type="ECO:0000256" key="1">
    <source>
        <dbReference type="SAM" id="Phobius"/>
    </source>
</evidence>
<name>A0A1F8B9M2_9BACT</name>
<organism evidence="2 3">
    <name type="scientific">Candidatus Woesebacteria bacterium RIFCSPLOWO2_01_FULL_39_10b</name>
    <dbReference type="NCBI Taxonomy" id="1802517"/>
    <lineage>
        <taxon>Bacteria</taxon>
        <taxon>Candidatus Woeseibacteriota</taxon>
    </lineage>
</organism>
<proteinExistence type="predicted"/>
<feature type="transmembrane region" description="Helical" evidence="1">
    <location>
        <begin position="16"/>
        <end position="37"/>
    </location>
</feature>
<accession>A0A1F8B9M2</accession>
<keyword evidence="1" id="KW-0472">Membrane</keyword>
<dbReference type="Proteomes" id="UP000176404">
    <property type="component" value="Unassembled WGS sequence"/>
</dbReference>